<keyword evidence="2" id="KW-1185">Reference proteome</keyword>
<evidence type="ECO:0000313" key="1">
    <source>
        <dbReference type="EMBL" id="KAJ8680361.1"/>
    </source>
</evidence>
<protein>
    <submittedName>
        <fullName evidence="1">Uncharacterized protein</fullName>
    </submittedName>
</protein>
<name>A0ACC2PA77_9HYME</name>
<dbReference type="Proteomes" id="UP001239111">
    <property type="component" value="Chromosome 2"/>
</dbReference>
<proteinExistence type="predicted"/>
<comment type="caution">
    <text evidence="1">The sequence shown here is derived from an EMBL/GenBank/DDBJ whole genome shotgun (WGS) entry which is preliminary data.</text>
</comment>
<evidence type="ECO:0000313" key="2">
    <source>
        <dbReference type="Proteomes" id="UP001239111"/>
    </source>
</evidence>
<sequence>MGERRYSKIAVMQLFHELKQQFPTLPDHVVSDCIVQSGHDRESCIRGLQAHQDGRGPPGAFPPPPPQPEQPSSWISSIEGERRDFYQPLSIVDSGEKILIPNHKKLSFANAPRALRPHSLDIDNRGTHYGEQRVNNYSNHSDLQRKDQQQRRLTHQPYSAPPAFLDEGCYQHQPRSSRFELNVNVSCSSPVILSSPQDPFYNGSVIRHQHQHSASSSSSSGVEVSTCPSSSGRSCTTVSLTLRSPLSESLRQTPVEVTNSYQQQIGTSSSRAYNNPSTNYHHQQDSGDSASSEPGIYHSRLQISIGRMPCNKNRRPTSLLATVSSPMAAFGNEQRPPGLPVGPSNHPVRPSTSTMMTSATAWSAPNTPSGPAALSFTPSSGGSLPSTPITGPAVPQTTIHNLTTRTSLGAIPRRVTTPRPEAAPRWSQLKPESLALVDQVENQFKPLVMEQLIRKERLVEALEAEKTKLEAMKRDVESLSNLSLGNTSSQDQEMKLKSDIYRLQIECDRLSQEVDSKSDRRVPLGETNAEFYQSIYTGQQYTPQSSNMPPPLPSQPPAWEPRPSRNDIEEDVDGPSWVCQRCTFDNHFLMNKCEQCEEPKSVENVQGGAQDIHIRVTHHHNFSPGCTAHNWIL</sequence>
<reference evidence="1" key="1">
    <citation type="submission" date="2023-04" db="EMBL/GenBank/DDBJ databases">
        <title>A chromosome-level genome assembly of the parasitoid wasp Eretmocerus hayati.</title>
        <authorList>
            <person name="Zhong Y."/>
            <person name="Liu S."/>
            <person name="Liu Y."/>
        </authorList>
    </citation>
    <scope>NUCLEOTIDE SEQUENCE</scope>
    <source>
        <strain evidence="1">ZJU_SS_LIU_2023</strain>
    </source>
</reference>
<dbReference type="EMBL" id="CM056742">
    <property type="protein sequence ID" value="KAJ8680361.1"/>
    <property type="molecule type" value="Genomic_DNA"/>
</dbReference>
<organism evidence="1 2">
    <name type="scientific">Eretmocerus hayati</name>
    <dbReference type="NCBI Taxonomy" id="131215"/>
    <lineage>
        <taxon>Eukaryota</taxon>
        <taxon>Metazoa</taxon>
        <taxon>Ecdysozoa</taxon>
        <taxon>Arthropoda</taxon>
        <taxon>Hexapoda</taxon>
        <taxon>Insecta</taxon>
        <taxon>Pterygota</taxon>
        <taxon>Neoptera</taxon>
        <taxon>Endopterygota</taxon>
        <taxon>Hymenoptera</taxon>
        <taxon>Apocrita</taxon>
        <taxon>Proctotrupomorpha</taxon>
        <taxon>Chalcidoidea</taxon>
        <taxon>Aphelinidae</taxon>
        <taxon>Aphelininae</taxon>
        <taxon>Eretmocerus</taxon>
    </lineage>
</organism>
<accession>A0ACC2PA77</accession>
<gene>
    <name evidence="1" type="ORF">QAD02_016148</name>
</gene>